<comment type="cofactor">
    <cofactor evidence="1">
        <name>Mg(2+)</name>
        <dbReference type="ChEBI" id="CHEBI:18420"/>
    </cofactor>
    <text evidence="1">Binds 2 magnesium ions per subunit.</text>
</comment>
<evidence type="ECO:0000256" key="1">
    <source>
        <dbReference type="PIRSR" id="PIRSR605502-1"/>
    </source>
</evidence>
<dbReference type="AlphaFoldDB" id="A0A8H7PGG6"/>
<protein>
    <recommendedName>
        <fullName evidence="5">ADP-ribosylglycohydrolase</fullName>
    </recommendedName>
</protein>
<dbReference type="EMBL" id="JAEPQZ010000015">
    <property type="protein sequence ID" value="KAG2173209.1"/>
    <property type="molecule type" value="Genomic_DNA"/>
</dbReference>
<dbReference type="SUPFAM" id="SSF101478">
    <property type="entry name" value="ADP-ribosylglycohydrolase"/>
    <property type="match status" value="1"/>
</dbReference>
<accession>A0A8H7PGG6</accession>
<dbReference type="GO" id="GO:0046872">
    <property type="term" value="F:metal ion binding"/>
    <property type="evidence" value="ECO:0007669"/>
    <property type="project" value="UniProtKB-KW"/>
</dbReference>
<feature type="binding site" evidence="1">
    <location>
        <position position="421"/>
    </location>
    <ligand>
        <name>Mg(2+)</name>
        <dbReference type="ChEBI" id="CHEBI:18420"/>
        <label>1</label>
    </ligand>
</feature>
<name>A0A8H7PGG6_MORIS</name>
<dbReference type="InterPro" id="IPR036705">
    <property type="entry name" value="Ribosyl_crysJ1_sf"/>
</dbReference>
<evidence type="ECO:0000313" key="4">
    <source>
        <dbReference type="Proteomes" id="UP000654370"/>
    </source>
</evidence>
<gene>
    <name evidence="3" type="ORF">INT43_004583</name>
</gene>
<keyword evidence="1" id="KW-0479">Metal-binding</keyword>
<feature type="binding site" evidence="1">
    <location>
        <position position="122"/>
    </location>
    <ligand>
        <name>Mg(2+)</name>
        <dbReference type="ChEBI" id="CHEBI:18420"/>
        <label>1</label>
    </ligand>
</feature>
<dbReference type="InterPro" id="IPR050792">
    <property type="entry name" value="ADP-ribosylglycohydrolase"/>
</dbReference>
<dbReference type="PANTHER" id="PTHR16222">
    <property type="entry name" value="ADP-RIBOSYLGLYCOHYDROLASE"/>
    <property type="match status" value="1"/>
</dbReference>
<dbReference type="Pfam" id="PF03747">
    <property type="entry name" value="ADP_ribosyl_GH"/>
    <property type="match status" value="1"/>
</dbReference>
<comment type="caution">
    <text evidence="3">The sequence shown here is derived from an EMBL/GenBank/DDBJ whole genome shotgun (WGS) entry which is preliminary data.</text>
</comment>
<feature type="binding site" evidence="1">
    <location>
        <position position="123"/>
    </location>
    <ligand>
        <name>Mg(2+)</name>
        <dbReference type="ChEBI" id="CHEBI:18420"/>
        <label>1</label>
    </ligand>
</feature>
<sequence>MLFEEEKSQPLPNGVQEHPDNAASEYQQPRALRDSQTRIPSGCSKLSREDIVDKVKGLIFGAVLGDCLGLATEGMTKEQVQAVYGQGPIKFGLEDEDVTGVVGVPFFRDTYRAMFDDNDFGDDTDQQLLLVQSLVWTGGVFNPKDFAKRLKHWSQHGLTPLNKPPVGLTHCTQSALSHPTFEQDPYHAAVDVWRSKHLLRAANGAITRAALVGVVKFWDGTTVIENSAECCKVTHPDPRSITASVIISTLVARVLRGQDMEYMATEFPPSPTAQPVSTHQSMDRSPSHTPPLSGQDMEQTPFHKYFMDTLPTDPSLSSLVDSAIEANKRCLTAPNTDPLFNTPETDHQLMQIYYQQLLEYCYPPVHLESLGLDHPDDYQHVFKSLGAGIYGFTRQLPKGEQTSSFKRILMDIVLQGGEADTNASVAGALLGLRIGYSQLPSEWVVGLKHWEWLEDCVEEFVGLL</sequence>
<feature type="binding site" evidence="1">
    <location>
        <position position="420"/>
    </location>
    <ligand>
        <name>Mg(2+)</name>
        <dbReference type="ChEBI" id="CHEBI:18420"/>
        <label>1</label>
    </ligand>
</feature>
<feature type="region of interest" description="Disordered" evidence="2">
    <location>
        <begin position="266"/>
        <end position="298"/>
    </location>
</feature>
<evidence type="ECO:0008006" key="5">
    <source>
        <dbReference type="Google" id="ProtNLM"/>
    </source>
</evidence>
<dbReference type="Gene3D" id="1.10.4080.10">
    <property type="entry name" value="ADP-ribosylation/Crystallin J1"/>
    <property type="match status" value="1"/>
</dbReference>
<evidence type="ECO:0000256" key="2">
    <source>
        <dbReference type="SAM" id="MobiDB-lite"/>
    </source>
</evidence>
<dbReference type="PANTHER" id="PTHR16222:SF28">
    <property type="entry name" value="ADP-RIBOSYLGLYCOHYDROLASE"/>
    <property type="match status" value="1"/>
</dbReference>
<feature type="region of interest" description="Disordered" evidence="2">
    <location>
        <begin position="1"/>
        <end position="39"/>
    </location>
</feature>
<reference evidence="3" key="1">
    <citation type="submission" date="2020-12" db="EMBL/GenBank/DDBJ databases">
        <title>Metabolic potential, ecology and presence of endohyphal bacteria is reflected in genomic diversity of Mucoromycotina.</title>
        <authorList>
            <person name="Muszewska A."/>
            <person name="Okrasinska A."/>
            <person name="Steczkiewicz K."/>
            <person name="Drgas O."/>
            <person name="Orlowska M."/>
            <person name="Perlinska-Lenart U."/>
            <person name="Aleksandrzak-Piekarczyk T."/>
            <person name="Szatraj K."/>
            <person name="Zielenkiewicz U."/>
            <person name="Pilsyk S."/>
            <person name="Malc E."/>
            <person name="Mieczkowski P."/>
            <person name="Kruszewska J.S."/>
            <person name="Biernat P."/>
            <person name="Pawlowska J."/>
        </authorList>
    </citation>
    <scope>NUCLEOTIDE SEQUENCE</scope>
    <source>
        <strain evidence="3">WA0000067209</strain>
    </source>
</reference>
<organism evidence="3 4">
    <name type="scientific">Mortierella isabellina</name>
    <name type="common">Filamentous fungus</name>
    <name type="synonym">Umbelopsis isabellina</name>
    <dbReference type="NCBI Taxonomy" id="91625"/>
    <lineage>
        <taxon>Eukaryota</taxon>
        <taxon>Fungi</taxon>
        <taxon>Fungi incertae sedis</taxon>
        <taxon>Mucoromycota</taxon>
        <taxon>Mucoromycotina</taxon>
        <taxon>Umbelopsidomycetes</taxon>
        <taxon>Umbelopsidales</taxon>
        <taxon>Umbelopsidaceae</taxon>
        <taxon>Umbelopsis</taxon>
    </lineage>
</organism>
<evidence type="ECO:0000313" key="3">
    <source>
        <dbReference type="EMBL" id="KAG2173209.1"/>
    </source>
</evidence>
<dbReference type="Proteomes" id="UP000654370">
    <property type="component" value="Unassembled WGS sequence"/>
</dbReference>
<keyword evidence="1" id="KW-0460">Magnesium</keyword>
<dbReference type="InterPro" id="IPR005502">
    <property type="entry name" value="Ribosyl_crysJ1"/>
</dbReference>
<proteinExistence type="predicted"/>
<dbReference type="OrthoDB" id="2021138at2759"/>
<keyword evidence="4" id="KW-1185">Reference proteome</keyword>